<protein>
    <recommendedName>
        <fullName evidence="1">Ndc10 domain-containing protein</fullName>
    </recommendedName>
</protein>
<organism evidence="2 3">
    <name type="scientific">Parasitella parasitica</name>
    <dbReference type="NCBI Taxonomy" id="35722"/>
    <lineage>
        <taxon>Eukaryota</taxon>
        <taxon>Fungi</taxon>
        <taxon>Fungi incertae sedis</taxon>
        <taxon>Mucoromycota</taxon>
        <taxon>Mucoromycotina</taxon>
        <taxon>Mucoromycetes</taxon>
        <taxon>Mucorales</taxon>
        <taxon>Mucorineae</taxon>
        <taxon>Mucoraceae</taxon>
        <taxon>Parasitella</taxon>
    </lineage>
</organism>
<name>A0A0B7NF40_9FUNG</name>
<evidence type="ECO:0000259" key="1">
    <source>
        <dbReference type="Pfam" id="PF16787"/>
    </source>
</evidence>
<dbReference type="GO" id="GO:0003677">
    <property type="term" value="F:DNA binding"/>
    <property type="evidence" value="ECO:0007669"/>
    <property type="project" value="InterPro"/>
</dbReference>
<dbReference type="Pfam" id="PF16787">
    <property type="entry name" value="NDC10_II"/>
    <property type="match status" value="1"/>
</dbReference>
<proteinExistence type="predicted"/>
<dbReference type="Proteomes" id="UP000054107">
    <property type="component" value="Unassembled WGS sequence"/>
</dbReference>
<dbReference type="STRING" id="35722.A0A0B7NF40"/>
<dbReference type="Gene3D" id="1.10.443.20">
    <property type="entry name" value="Centromere DNA-binding protein complex CBF3 subunit, domain 2"/>
    <property type="match status" value="1"/>
</dbReference>
<dbReference type="InterPro" id="IPR038279">
    <property type="entry name" value="Ndc10_dom2_sf"/>
</dbReference>
<sequence length="286" mass="32748">MQYEEFCRENSYPDGIVREERVLRLIDGVPKRGNPARPRGDGDNFGYNYYNLDQSLSAMVDLHEKQRNDPKNPHLDMNPVLRDPAIKQLEKRLETECRTTNTNDSEDRGENTIQDGYTFEQMLLMSQNHLNAENHIGYNLRDCMTLLLNHMMMLRGEVSEFIDLKRCFSLEFKDEGPTRCSVFVMKIVNGNKNQDPKNLYSGAIRHKEVNACDFGALDFYLFQRFHDDGQDCKSSIAPSTEIYAVYRASELAGVKSKELSHTGRGSGASDVEMAGASVDRIKRIER</sequence>
<dbReference type="EMBL" id="LN731032">
    <property type="protein sequence ID" value="CEP14162.1"/>
    <property type="molecule type" value="Genomic_DNA"/>
</dbReference>
<accession>A0A0B7NF40</accession>
<dbReference type="InterPro" id="IPR031872">
    <property type="entry name" value="NDC10_II"/>
</dbReference>
<evidence type="ECO:0000313" key="3">
    <source>
        <dbReference type="Proteomes" id="UP000054107"/>
    </source>
</evidence>
<keyword evidence="3" id="KW-1185">Reference proteome</keyword>
<evidence type="ECO:0000313" key="2">
    <source>
        <dbReference type="EMBL" id="CEP14162.1"/>
    </source>
</evidence>
<reference evidence="2 3" key="1">
    <citation type="submission" date="2014-09" db="EMBL/GenBank/DDBJ databases">
        <authorList>
            <person name="Ellenberger Sabrina"/>
        </authorList>
    </citation>
    <scope>NUCLEOTIDE SEQUENCE [LARGE SCALE GENOMIC DNA]</scope>
    <source>
        <strain evidence="2 3">CBS 412.66</strain>
    </source>
</reference>
<feature type="domain" description="Ndc10" evidence="1">
    <location>
        <begin position="111"/>
        <end position="227"/>
    </location>
</feature>
<dbReference type="OrthoDB" id="2277573at2759"/>
<dbReference type="AlphaFoldDB" id="A0A0B7NF40"/>
<gene>
    <name evidence="2" type="primary">PARPA_08325.1 scaffold 32756</name>
</gene>